<protein>
    <submittedName>
        <fullName evidence="1">Uncharacterized protein</fullName>
    </submittedName>
</protein>
<proteinExistence type="predicted"/>
<dbReference type="EMBL" id="CP134500">
    <property type="protein sequence ID" value="WNF28500.1"/>
    <property type="molecule type" value="Genomic_DNA"/>
</dbReference>
<keyword evidence="2" id="KW-1185">Reference proteome</keyword>
<name>A0ABY9VY84_9ACTN</name>
<evidence type="ECO:0000313" key="1">
    <source>
        <dbReference type="EMBL" id="WNF28500.1"/>
    </source>
</evidence>
<accession>A0ABY9VY84</accession>
<sequence length="43" mass="4697">MPRSLQAVLILVRVLVVDTLVDAARLLRALVLSLYVRTGGVHV</sequence>
<reference evidence="1 2" key="1">
    <citation type="submission" date="2023-09" db="EMBL/GenBank/DDBJ databases">
        <title>Genome completion map analysis of the actinomycetes C11-1.</title>
        <authorList>
            <person name="Qin P."/>
            <person name="Guan P."/>
        </authorList>
    </citation>
    <scope>NUCLEOTIDE SEQUENCE [LARGE SCALE GENOMIC DNA]</scope>
    <source>
        <strain evidence="1 2">C11-1</strain>
    </source>
</reference>
<gene>
    <name evidence="1" type="ORF">RI138_17590</name>
</gene>
<organism evidence="1 2">
    <name type="scientific">Streptomyces durocortorensis</name>
    <dbReference type="NCBI Taxonomy" id="2811104"/>
    <lineage>
        <taxon>Bacteria</taxon>
        <taxon>Bacillati</taxon>
        <taxon>Actinomycetota</taxon>
        <taxon>Actinomycetes</taxon>
        <taxon>Kitasatosporales</taxon>
        <taxon>Streptomycetaceae</taxon>
        <taxon>Streptomyces</taxon>
    </lineage>
</organism>
<evidence type="ECO:0000313" key="2">
    <source>
        <dbReference type="Proteomes" id="UP001303236"/>
    </source>
</evidence>
<dbReference type="Proteomes" id="UP001303236">
    <property type="component" value="Chromosome"/>
</dbReference>